<proteinExistence type="inferred from homology"/>
<dbReference type="RefSeq" id="WP_269423123.1">
    <property type="nucleotide sequence ID" value="NZ_JAPWGY010000003.1"/>
</dbReference>
<accession>A0ABT4LIN0</accession>
<evidence type="ECO:0000256" key="2">
    <source>
        <dbReference type="ARBA" id="ARBA00004377"/>
    </source>
</evidence>
<evidence type="ECO:0000256" key="6">
    <source>
        <dbReference type="ARBA" id="ARBA00022475"/>
    </source>
</evidence>
<keyword evidence="9 12" id="KW-0201">Cytochrome c-type biogenesis</keyword>
<dbReference type="EMBL" id="JAPWGY010000003">
    <property type="protein sequence ID" value="MCZ4280937.1"/>
    <property type="molecule type" value="Genomic_DNA"/>
</dbReference>
<evidence type="ECO:0000256" key="8">
    <source>
        <dbReference type="ARBA" id="ARBA00022692"/>
    </source>
</evidence>
<comment type="caution">
    <text evidence="13">The sequence shown here is derived from an EMBL/GenBank/DDBJ whole genome shotgun (WGS) entry which is preliminary data.</text>
</comment>
<evidence type="ECO:0000256" key="12">
    <source>
        <dbReference type="RuleBase" id="RU363101"/>
    </source>
</evidence>
<sequence>MDQLTTFFSMGSYGAYVWPSYLLTAAVMLSLLLTTLQRLRRNQAELAELESLKTVDKQQELQEKAVRS</sequence>
<evidence type="ECO:0000256" key="10">
    <source>
        <dbReference type="ARBA" id="ARBA00022989"/>
    </source>
</evidence>
<evidence type="ECO:0000313" key="14">
    <source>
        <dbReference type="Proteomes" id="UP001069802"/>
    </source>
</evidence>
<keyword evidence="5 12" id="KW-0813">Transport</keyword>
<dbReference type="Pfam" id="PF04995">
    <property type="entry name" value="CcmD"/>
    <property type="match status" value="1"/>
</dbReference>
<gene>
    <name evidence="13" type="primary">ccmD</name>
    <name evidence="13" type="ORF">O4H49_09130</name>
</gene>
<feature type="transmembrane region" description="Helical" evidence="12">
    <location>
        <begin position="16"/>
        <end position="36"/>
    </location>
</feature>
<keyword evidence="10 12" id="KW-1133">Transmembrane helix</keyword>
<dbReference type="NCBIfam" id="TIGR03141">
    <property type="entry name" value="cytochro_ccmD"/>
    <property type="match status" value="1"/>
</dbReference>
<evidence type="ECO:0000256" key="4">
    <source>
        <dbReference type="ARBA" id="ARBA00016461"/>
    </source>
</evidence>
<comment type="function">
    <text evidence="1 12">Required for the export of heme to the periplasm for the biogenesis of c-type cytochromes.</text>
</comment>
<evidence type="ECO:0000313" key="13">
    <source>
        <dbReference type="EMBL" id="MCZ4280937.1"/>
    </source>
</evidence>
<comment type="similarity">
    <text evidence="3 12">Belongs to the CcmD/CycX/HelD family.</text>
</comment>
<keyword evidence="8 12" id="KW-0812">Transmembrane</keyword>
<dbReference type="Proteomes" id="UP001069802">
    <property type="component" value="Unassembled WGS sequence"/>
</dbReference>
<evidence type="ECO:0000256" key="3">
    <source>
        <dbReference type="ARBA" id="ARBA00008741"/>
    </source>
</evidence>
<evidence type="ECO:0000256" key="1">
    <source>
        <dbReference type="ARBA" id="ARBA00002442"/>
    </source>
</evidence>
<keyword evidence="11 12" id="KW-0472">Membrane</keyword>
<reference evidence="13" key="1">
    <citation type="submission" date="2022-12" db="EMBL/GenBank/DDBJ databases">
        <title>Bacterial isolates from different developmental stages of Nematostella vectensis.</title>
        <authorList>
            <person name="Fraune S."/>
        </authorList>
    </citation>
    <scope>NUCLEOTIDE SEQUENCE</scope>
    <source>
        <strain evidence="13">G21630-S1</strain>
    </source>
</reference>
<evidence type="ECO:0000256" key="5">
    <source>
        <dbReference type="ARBA" id="ARBA00022448"/>
    </source>
</evidence>
<dbReference type="InterPro" id="IPR007078">
    <property type="entry name" value="Haem_export_protD_CcmD"/>
</dbReference>
<organism evidence="13 14">
    <name type="scientific">Kiloniella laminariae</name>
    <dbReference type="NCBI Taxonomy" id="454162"/>
    <lineage>
        <taxon>Bacteria</taxon>
        <taxon>Pseudomonadati</taxon>
        <taxon>Pseudomonadota</taxon>
        <taxon>Alphaproteobacteria</taxon>
        <taxon>Rhodospirillales</taxon>
        <taxon>Kiloniellaceae</taxon>
        <taxon>Kiloniella</taxon>
    </lineage>
</organism>
<protein>
    <recommendedName>
        <fullName evidence="4 12">Heme exporter protein D</fullName>
    </recommendedName>
</protein>
<comment type="subcellular location">
    <subcellularLocation>
        <location evidence="2 12">Cell inner membrane</location>
        <topology evidence="2 12">Single-pass membrane protein</topology>
    </subcellularLocation>
</comment>
<keyword evidence="7 12" id="KW-0997">Cell inner membrane</keyword>
<name>A0ABT4LIN0_9PROT</name>
<keyword evidence="6 12" id="KW-1003">Cell membrane</keyword>
<evidence type="ECO:0000256" key="11">
    <source>
        <dbReference type="ARBA" id="ARBA00023136"/>
    </source>
</evidence>
<keyword evidence="14" id="KW-1185">Reference proteome</keyword>
<evidence type="ECO:0000256" key="9">
    <source>
        <dbReference type="ARBA" id="ARBA00022748"/>
    </source>
</evidence>
<evidence type="ECO:0000256" key="7">
    <source>
        <dbReference type="ARBA" id="ARBA00022519"/>
    </source>
</evidence>